<feature type="domain" description="HTH cro/C1-type" evidence="1">
    <location>
        <begin position="18"/>
        <end position="73"/>
    </location>
</feature>
<proteinExistence type="predicted"/>
<dbReference type="PROSITE" id="PS50943">
    <property type="entry name" value="HTH_CROC1"/>
    <property type="match status" value="1"/>
</dbReference>
<dbReference type="CDD" id="cd00093">
    <property type="entry name" value="HTH_XRE"/>
    <property type="match status" value="1"/>
</dbReference>
<dbReference type="SMART" id="SM00530">
    <property type="entry name" value="HTH_XRE"/>
    <property type="match status" value="1"/>
</dbReference>
<dbReference type="AlphaFoldDB" id="A0A3D9T6L5"/>
<name>A0A3D9T6L5_9ACTN</name>
<dbReference type="InterPro" id="IPR043917">
    <property type="entry name" value="DUF5753"/>
</dbReference>
<evidence type="ECO:0000259" key="1">
    <source>
        <dbReference type="PROSITE" id="PS50943"/>
    </source>
</evidence>
<dbReference type="EMBL" id="QTTT01000001">
    <property type="protein sequence ID" value="REF00305.1"/>
    <property type="molecule type" value="Genomic_DNA"/>
</dbReference>
<dbReference type="SUPFAM" id="SSF47413">
    <property type="entry name" value="lambda repressor-like DNA-binding domains"/>
    <property type="match status" value="1"/>
</dbReference>
<comment type="caution">
    <text evidence="2">The sequence shown here is derived from an EMBL/GenBank/DDBJ whole genome shotgun (WGS) entry which is preliminary data.</text>
</comment>
<gene>
    <name evidence="2" type="ORF">DFJ69_5836</name>
</gene>
<dbReference type="Proteomes" id="UP000256661">
    <property type="component" value="Unassembled WGS sequence"/>
</dbReference>
<sequence length="290" mass="32426">MPDPLSPTARLRTLSLELARLREAAGLTRSEAAKAAGWTPNKVTRIEAREWRQPKLLDVEVLLDVYGVTDPDRRAELLRLAREARQRGWWTGYRASQGYQTYIGLEAEAAVIRTWEQGFLPGLLRTPQYSRALVAARDPELPPETVADLVALTEERQHTLLNRPRPTAVWAILDESVLHRTVGDTATMVEQITHLHKVAQVDHVTVQVLPLAVGAHPGIDGGFTIITFRRSVTDPEIAFTETPAGEFWIEDADGVDRMIRRFGRLKEAALSRSASLSLIAARLADLHRRT</sequence>
<protein>
    <submittedName>
        <fullName evidence="2">Helix-turn-helix protein</fullName>
    </submittedName>
</protein>
<dbReference type="InterPro" id="IPR010982">
    <property type="entry name" value="Lambda_DNA-bd_dom_sf"/>
</dbReference>
<evidence type="ECO:0000313" key="2">
    <source>
        <dbReference type="EMBL" id="REF00305.1"/>
    </source>
</evidence>
<dbReference type="OrthoDB" id="3474269at2"/>
<dbReference type="Gene3D" id="1.10.260.40">
    <property type="entry name" value="lambda repressor-like DNA-binding domains"/>
    <property type="match status" value="1"/>
</dbReference>
<dbReference type="RefSeq" id="WP_116025471.1">
    <property type="nucleotide sequence ID" value="NZ_QTTT01000001.1"/>
</dbReference>
<dbReference type="GO" id="GO:0003677">
    <property type="term" value="F:DNA binding"/>
    <property type="evidence" value="ECO:0007669"/>
    <property type="project" value="InterPro"/>
</dbReference>
<accession>A0A3D9T6L5</accession>
<dbReference type="InterPro" id="IPR001387">
    <property type="entry name" value="Cro/C1-type_HTH"/>
</dbReference>
<keyword evidence="3" id="KW-1185">Reference proteome</keyword>
<organism evidence="2 3">
    <name type="scientific">Thermomonospora umbrina</name>
    <dbReference type="NCBI Taxonomy" id="111806"/>
    <lineage>
        <taxon>Bacteria</taxon>
        <taxon>Bacillati</taxon>
        <taxon>Actinomycetota</taxon>
        <taxon>Actinomycetes</taxon>
        <taxon>Streptosporangiales</taxon>
        <taxon>Thermomonosporaceae</taxon>
        <taxon>Thermomonospora</taxon>
    </lineage>
</organism>
<reference evidence="2 3" key="1">
    <citation type="submission" date="2018-08" db="EMBL/GenBank/DDBJ databases">
        <title>Sequencing the genomes of 1000 actinobacteria strains.</title>
        <authorList>
            <person name="Klenk H.-P."/>
        </authorList>
    </citation>
    <scope>NUCLEOTIDE SEQUENCE [LARGE SCALE GENOMIC DNA]</scope>
    <source>
        <strain evidence="2 3">DSM 43927</strain>
    </source>
</reference>
<dbReference type="Pfam" id="PF19054">
    <property type="entry name" value="DUF5753"/>
    <property type="match status" value="1"/>
</dbReference>
<dbReference type="Pfam" id="PF13560">
    <property type="entry name" value="HTH_31"/>
    <property type="match status" value="1"/>
</dbReference>
<evidence type="ECO:0000313" key="3">
    <source>
        <dbReference type="Proteomes" id="UP000256661"/>
    </source>
</evidence>